<proteinExistence type="predicted"/>
<sequence>MKTLLIYDRPVALNREAHRHLRLRANDRFPHVAALNALPLVGFEFAVAVRDHPIVFAGENAAQALPVALVGLRGGENLHVQRDGHWSESYIPAFVRRYPYALAADGERFQVVLDEAWPGFNTEEGDPLFDSEGNESESLKRTLAFLEEYQGHVRTTQAFMGELNRLDLLESRQLQRAVSAGEEAQVLTGLWMIDEDKLKALPADQAQALLKNGALGWIYAHLLSLVNLDRLNARLGQRIETEKSAA</sequence>
<reference evidence="1" key="1">
    <citation type="submission" date="2013-08" db="EMBL/GenBank/DDBJ databases">
        <authorList>
            <person name="Mendez C."/>
            <person name="Richter M."/>
            <person name="Ferrer M."/>
            <person name="Sanchez J."/>
        </authorList>
    </citation>
    <scope>NUCLEOTIDE SEQUENCE</scope>
</reference>
<evidence type="ECO:0000313" key="1">
    <source>
        <dbReference type="EMBL" id="EQD55778.1"/>
    </source>
</evidence>
<comment type="caution">
    <text evidence="1">The sequence shown here is derived from an EMBL/GenBank/DDBJ whole genome shotgun (WGS) entry which is preliminary data.</text>
</comment>
<name>T1AGK3_9ZZZZ</name>
<protein>
    <submittedName>
        <fullName evidence="1">SapC family protein</fullName>
    </submittedName>
</protein>
<dbReference type="AlphaFoldDB" id="T1AGK3"/>
<reference evidence="1" key="2">
    <citation type="journal article" date="2014" name="ISME J.">
        <title>Microbial stratification in low pH oxic and suboxic macroscopic growths along an acid mine drainage.</title>
        <authorList>
            <person name="Mendez-Garcia C."/>
            <person name="Mesa V."/>
            <person name="Sprenger R.R."/>
            <person name="Richter M."/>
            <person name="Diez M.S."/>
            <person name="Solano J."/>
            <person name="Bargiela R."/>
            <person name="Golyshina O.V."/>
            <person name="Manteca A."/>
            <person name="Ramos J.L."/>
            <person name="Gallego J.R."/>
            <person name="Llorente I."/>
            <person name="Martins Dos Santos V.A."/>
            <person name="Jensen O.N."/>
            <person name="Pelaez A.I."/>
            <person name="Sanchez J."/>
            <person name="Ferrer M."/>
        </authorList>
    </citation>
    <scope>NUCLEOTIDE SEQUENCE</scope>
</reference>
<accession>T1AGK3</accession>
<dbReference type="EMBL" id="AUZZ01003851">
    <property type="protein sequence ID" value="EQD55778.1"/>
    <property type="molecule type" value="Genomic_DNA"/>
</dbReference>
<gene>
    <name evidence="1" type="ORF">B2A_05526</name>
</gene>
<dbReference type="InterPro" id="IPR010836">
    <property type="entry name" value="SapC"/>
</dbReference>
<dbReference type="Pfam" id="PF07277">
    <property type="entry name" value="SapC"/>
    <property type="match status" value="1"/>
</dbReference>
<organism evidence="1">
    <name type="scientific">mine drainage metagenome</name>
    <dbReference type="NCBI Taxonomy" id="410659"/>
    <lineage>
        <taxon>unclassified sequences</taxon>
        <taxon>metagenomes</taxon>
        <taxon>ecological metagenomes</taxon>
    </lineage>
</organism>